<evidence type="ECO:0000313" key="2">
    <source>
        <dbReference type="EMBL" id="JAH51139.1"/>
    </source>
</evidence>
<evidence type="ECO:0000256" key="1">
    <source>
        <dbReference type="SAM" id="MobiDB-lite"/>
    </source>
</evidence>
<feature type="region of interest" description="Disordered" evidence="1">
    <location>
        <begin position="22"/>
        <end position="51"/>
    </location>
</feature>
<reference evidence="2" key="2">
    <citation type="journal article" date="2015" name="Fish Shellfish Immunol.">
        <title>Early steps in the European eel (Anguilla anguilla)-Vibrio vulnificus interaction in the gills: Role of the RtxA13 toxin.</title>
        <authorList>
            <person name="Callol A."/>
            <person name="Pajuelo D."/>
            <person name="Ebbesson L."/>
            <person name="Teles M."/>
            <person name="MacKenzie S."/>
            <person name="Amaro C."/>
        </authorList>
    </citation>
    <scope>NUCLEOTIDE SEQUENCE</scope>
</reference>
<organism evidence="2">
    <name type="scientific">Anguilla anguilla</name>
    <name type="common">European freshwater eel</name>
    <name type="synonym">Muraena anguilla</name>
    <dbReference type="NCBI Taxonomy" id="7936"/>
    <lineage>
        <taxon>Eukaryota</taxon>
        <taxon>Metazoa</taxon>
        <taxon>Chordata</taxon>
        <taxon>Craniata</taxon>
        <taxon>Vertebrata</taxon>
        <taxon>Euteleostomi</taxon>
        <taxon>Actinopterygii</taxon>
        <taxon>Neopterygii</taxon>
        <taxon>Teleostei</taxon>
        <taxon>Anguilliformes</taxon>
        <taxon>Anguillidae</taxon>
        <taxon>Anguilla</taxon>
    </lineage>
</organism>
<name>A0A0E9TBQ0_ANGAN</name>
<reference evidence="2" key="1">
    <citation type="submission" date="2014-11" db="EMBL/GenBank/DDBJ databases">
        <authorList>
            <person name="Amaro Gonzalez C."/>
        </authorList>
    </citation>
    <scope>NUCLEOTIDE SEQUENCE</scope>
</reference>
<accession>A0A0E9TBQ0</accession>
<proteinExistence type="predicted"/>
<dbReference type="AlphaFoldDB" id="A0A0E9TBQ0"/>
<protein>
    <submittedName>
        <fullName evidence="2">Uncharacterized protein</fullName>
    </submittedName>
</protein>
<dbReference type="EMBL" id="GBXM01057438">
    <property type="protein sequence ID" value="JAH51139.1"/>
    <property type="molecule type" value="Transcribed_RNA"/>
</dbReference>
<sequence length="51" mass="5475">MLVKVFNSPAAAVEDPARVMSSSHYGSMNSKKKQCRPHSSIAAKVISSPPF</sequence>